<dbReference type="AlphaFoldDB" id="A0A6G1QND5"/>
<keyword evidence="14" id="KW-0407">Ion channel</keyword>
<keyword evidence="13" id="KW-1071">Ligand-gated ion channel</keyword>
<dbReference type="InterPro" id="IPR049944">
    <property type="entry name" value="LGIC_TM_5-HT3"/>
</dbReference>
<feature type="transmembrane region" description="Helical" evidence="21">
    <location>
        <begin position="231"/>
        <end position="250"/>
    </location>
</feature>
<dbReference type="Gene3D" id="2.70.170.10">
    <property type="entry name" value="Neurotransmitter-gated ion-channel ligand-binding domain"/>
    <property type="match status" value="1"/>
</dbReference>
<feature type="domain" description="Neurotransmitter-gated ion-channel transmembrane" evidence="23">
    <location>
        <begin position="238"/>
        <end position="451"/>
    </location>
</feature>
<keyword evidence="2" id="KW-1003">Cell membrane</keyword>
<keyword evidence="20" id="KW-0175">Coiled coil</keyword>
<dbReference type="InterPro" id="IPR036719">
    <property type="entry name" value="Neuro-gated_channel_TM_sf"/>
</dbReference>
<dbReference type="Gene3D" id="1.20.58.390">
    <property type="entry name" value="Neurotransmitter-gated ion-channel transmembrane domain"/>
    <property type="match status" value="1"/>
</dbReference>
<comment type="subcellular location">
    <subcellularLocation>
        <location evidence="15">Postsynaptic cell membrane</location>
        <topology evidence="15">Multi-pass membrane protein</topology>
    </subcellularLocation>
</comment>
<gene>
    <name evidence="24" type="ORF">EXN66_Car019919</name>
</gene>
<dbReference type="InterPro" id="IPR006201">
    <property type="entry name" value="Neur_channel"/>
</dbReference>
<dbReference type="Proteomes" id="UP000503349">
    <property type="component" value="Chromosome 20"/>
</dbReference>
<dbReference type="PANTHER" id="PTHR18945">
    <property type="entry name" value="NEUROTRANSMITTER GATED ION CHANNEL"/>
    <property type="match status" value="1"/>
</dbReference>
<feature type="transmembrane region" description="Helical" evidence="21">
    <location>
        <begin position="291"/>
        <end position="317"/>
    </location>
</feature>
<evidence type="ECO:0000313" key="25">
    <source>
        <dbReference type="Proteomes" id="UP000503349"/>
    </source>
</evidence>
<evidence type="ECO:0000256" key="12">
    <source>
        <dbReference type="ARBA" id="ARBA00023257"/>
    </source>
</evidence>
<keyword evidence="25" id="KW-1185">Reference proteome</keyword>
<keyword evidence="7" id="KW-0406">Ion transport</keyword>
<name>A0A6G1QND5_CHAAH</name>
<sequence length="457" mass="52243">MCPDNFSADAACAQENCSYQDVLKYLNLSMNNELFVMTRPVKNYKEPTYVSLELLLYAILDVVEKDQKFIPYVWTVTRWHNDYISWDPNQFCGIDNISVPTEILWKPDLTIEEMTEKDKAPPSPYLTINDKGDVEVQNDQVLVSTCRMHTYNFPFDIQSCNLSFKSVIHTVKDIRLQPSDNSSEATEWSREVMRTQYEWLFINMNVTTNNASDPLGQDIVVYTITMKRRSVLYIVNFLLPVLFFLCLDLASFLISDHGGEKLSFKVTVLLAVTVLQLILNEILPSSSNSIPLIAVYCIGIFALMMLSLFETIFVMYLMEKDSASDGNEAEGDQRATESGNNQGKANFYSCHRELQKWIPSACVCAVSAAETPCEPLPVAEEDNRAKLMEECQALEKLSGELKAIEKTLALLLNNRKEEEKPGYWTRVAKRFNKVFFIGYVTVVSMFLVFIFLKWNIV</sequence>
<dbReference type="EMBL" id="CM015731">
    <property type="protein sequence ID" value="KAF3704230.1"/>
    <property type="molecule type" value="Genomic_DNA"/>
</dbReference>
<dbReference type="FunFam" id="2.70.170.10:FF:000017">
    <property type="entry name" value="5-hydroxytryptamine receptor 3A"/>
    <property type="match status" value="1"/>
</dbReference>
<evidence type="ECO:0000313" key="24">
    <source>
        <dbReference type="EMBL" id="KAF3704230.1"/>
    </source>
</evidence>
<feature type="domain" description="Neurotransmitter-gated ion-channel ligand-binding" evidence="22">
    <location>
        <begin position="37"/>
        <end position="229"/>
    </location>
</feature>
<keyword evidence="5 21" id="KW-1133">Transmembrane helix</keyword>
<dbReference type="InterPro" id="IPR038050">
    <property type="entry name" value="Neuro_actylchol_rec"/>
</dbReference>
<organism evidence="24 25">
    <name type="scientific">Channa argus</name>
    <name type="common">Northern snakehead</name>
    <name type="synonym">Ophicephalus argus</name>
    <dbReference type="NCBI Taxonomy" id="215402"/>
    <lineage>
        <taxon>Eukaryota</taxon>
        <taxon>Metazoa</taxon>
        <taxon>Chordata</taxon>
        <taxon>Craniata</taxon>
        <taxon>Vertebrata</taxon>
        <taxon>Euteleostomi</taxon>
        <taxon>Actinopterygii</taxon>
        <taxon>Neopterygii</taxon>
        <taxon>Teleostei</taxon>
        <taxon>Neoteleostei</taxon>
        <taxon>Acanthomorphata</taxon>
        <taxon>Anabantaria</taxon>
        <taxon>Anabantiformes</taxon>
        <taxon>Channoidei</taxon>
        <taxon>Channidae</taxon>
        <taxon>Channa</taxon>
    </lineage>
</organism>
<reference evidence="24 25" key="1">
    <citation type="submission" date="2019-02" db="EMBL/GenBank/DDBJ databases">
        <title>Opniocepnalus argus genome.</title>
        <authorList>
            <person name="Zhou C."/>
            <person name="Xiao S."/>
        </authorList>
    </citation>
    <scope>NUCLEOTIDE SEQUENCE [LARGE SCALE GENOMIC DNA]</scope>
    <source>
        <strain evidence="24">OARG1902GOOAL</strain>
        <tissue evidence="24">Muscle</tissue>
    </source>
</reference>
<evidence type="ECO:0000256" key="10">
    <source>
        <dbReference type="ARBA" id="ARBA00023170"/>
    </source>
</evidence>
<dbReference type="InterPro" id="IPR006202">
    <property type="entry name" value="Neur_chan_lig-bd"/>
</dbReference>
<evidence type="ECO:0000256" key="17">
    <source>
        <dbReference type="ARBA" id="ARBA00036239"/>
    </source>
</evidence>
<dbReference type="FunFam" id="1.20.58.390:FF:000103">
    <property type="entry name" value="Si:ch211-256e16.10"/>
    <property type="match status" value="1"/>
</dbReference>
<keyword evidence="3 21" id="KW-0812">Transmembrane</keyword>
<keyword evidence="4" id="KW-0732">Signal</keyword>
<keyword evidence="6" id="KW-0770">Synapse</keyword>
<evidence type="ECO:0000256" key="7">
    <source>
        <dbReference type="ARBA" id="ARBA00023065"/>
    </source>
</evidence>
<evidence type="ECO:0000259" key="23">
    <source>
        <dbReference type="Pfam" id="PF02932"/>
    </source>
</evidence>
<comment type="catalytic activity">
    <reaction evidence="17">
        <text>Na(+)(in) = Na(+)(out)</text>
        <dbReference type="Rhea" id="RHEA:34963"/>
        <dbReference type="ChEBI" id="CHEBI:29101"/>
    </reaction>
</comment>
<proteinExistence type="predicted"/>
<dbReference type="Pfam" id="PF02931">
    <property type="entry name" value="Neur_chan_LBD"/>
    <property type="match status" value="1"/>
</dbReference>
<keyword evidence="11" id="KW-0325">Glycoprotein</keyword>
<comment type="function">
    <text evidence="19">Forms serotonin (5-hydroxytryptamine/5-HT3)-activated cation-selective channel complexes, which when activated cause fast, depolarizing responses in neurons.</text>
</comment>
<evidence type="ECO:0000256" key="11">
    <source>
        <dbReference type="ARBA" id="ARBA00023180"/>
    </source>
</evidence>
<evidence type="ECO:0000256" key="8">
    <source>
        <dbReference type="ARBA" id="ARBA00023136"/>
    </source>
</evidence>
<evidence type="ECO:0000256" key="18">
    <source>
        <dbReference type="ARBA" id="ARBA00036634"/>
    </source>
</evidence>
<keyword evidence="1" id="KW-0813">Transport</keyword>
<keyword evidence="10 24" id="KW-0675">Receptor</keyword>
<evidence type="ECO:0000256" key="19">
    <source>
        <dbReference type="ARBA" id="ARBA00037540"/>
    </source>
</evidence>
<evidence type="ECO:0000256" key="4">
    <source>
        <dbReference type="ARBA" id="ARBA00022729"/>
    </source>
</evidence>
<accession>A0A6G1QND5</accession>
<evidence type="ECO:0000256" key="2">
    <source>
        <dbReference type="ARBA" id="ARBA00022475"/>
    </source>
</evidence>
<dbReference type="InterPro" id="IPR036734">
    <property type="entry name" value="Neur_chan_lig-bd_sf"/>
</dbReference>
<evidence type="ECO:0000256" key="5">
    <source>
        <dbReference type="ARBA" id="ARBA00022989"/>
    </source>
</evidence>
<dbReference type="CDD" id="cd19063">
    <property type="entry name" value="LGIC_TM_5-HT3"/>
    <property type="match status" value="1"/>
</dbReference>
<reference evidence="25" key="2">
    <citation type="submission" date="2019-02" db="EMBL/GenBank/DDBJ databases">
        <title>Opniocepnalus argus Var Kimnra genome.</title>
        <authorList>
            <person name="Zhou C."/>
            <person name="Xiao S."/>
        </authorList>
    </citation>
    <scope>NUCLEOTIDE SEQUENCE [LARGE SCALE GENOMIC DNA]</scope>
</reference>
<evidence type="ECO:0000256" key="15">
    <source>
        <dbReference type="ARBA" id="ARBA00034104"/>
    </source>
</evidence>
<evidence type="ECO:0000256" key="13">
    <source>
        <dbReference type="ARBA" id="ARBA00023286"/>
    </source>
</evidence>
<comment type="catalytic activity">
    <reaction evidence="16">
        <text>K(+)(in) = K(+)(out)</text>
        <dbReference type="Rhea" id="RHEA:29463"/>
        <dbReference type="ChEBI" id="CHEBI:29103"/>
    </reaction>
</comment>
<evidence type="ECO:0000256" key="16">
    <source>
        <dbReference type="ARBA" id="ARBA00034430"/>
    </source>
</evidence>
<dbReference type="Pfam" id="PF02932">
    <property type="entry name" value="Neur_chan_memb"/>
    <property type="match status" value="1"/>
</dbReference>
<evidence type="ECO:0000256" key="3">
    <source>
        <dbReference type="ARBA" id="ARBA00022692"/>
    </source>
</evidence>
<dbReference type="GO" id="GO:0005230">
    <property type="term" value="F:extracellular ligand-gated monoatomic ion channel activity"/>
    <property type="evidence" value="ECO:0007669"/>
    <property type="project" value="InterPro"/>
</dbReference>
<evidence type="ECO:0000256" key="20">
    <source>
        <dbReference type="SAM" id="Coils"/>
    </source>
</evidence>
<evidence type="ECO:0000256" key="9">
    <source>
        <dbReference type="ARBA" id="ARBA00023157"/>
    </source>
</evidence>
<dbReference type="SUPFAM" id="SSF63712">
    <property type="entry name" value="Nicotinic receptor ligand binding domain-like"/>
    <property type="match status" value="1"/>
</dbReference>
<feature type="transmembrane region" description="Helical" evidence="21">
    <location>
        <begin position="434"/>
        <end position="454"/>
    </location>
</feature>
<dbReference type="CDD" id="cd18996">
    <property type="entry name" value="LGIC_ECD_5-HT3"/>
    <property type="match status" value="1"/>
</dbReference>
<comment type="catalytic activity">
    <reaction evidence="18">
        <text>Ca(2+)(in) = Ca(2+)(out)</text>
        <dbReference type="Rhea" id="RHEA:29671"/>
        <dbReference type="ChEBI" id="CHEBI:29108"/>
    </reaction>
</comment>
<protein>
    <submittedName>
        <fullName evidence="24">5-hydroxytryptamine receptor 3A</fullName>
    </submittedName>
</protein>
<evidence type="ECO:0000256" key="21">
    <source>
        <dbReference type="SAM" id="Phobius"/>
    </source>
</evidence>
<evidence type="ECO:0000259" key="22">
    <source>
        <dbReference type="Pfam" id="PF02931"/>
    </source>
</evidence>
<evidence type="ECO:0000256" key="14">
    <source>
        <dbReference type="ARBA" id="ARBA00023303"/>
    </source>
</evidence>
<keyword evidence="8 21" id="KW-0472">Membrane</keyword>
<keyword evidence="12" id="KW-0628">Postsynaptic cell membrane</keyword>
<dbReference type="GO" id="GO:0045211">
    <property type="term" value="C:postsynaptic membrane"/>
    <property type="evidence" value="ECO:0007669"/>
    <property type="project" value="UniProtKB-SubCell"/>
</dbReference>
<evidence type="ECO:0000256" key="1">
    <source>
        <dbReference type="ARBA" id="ARBA00022448"/>
    </source>
</evidence>
<keyword evidence="9" id="KW-1015">Disulfide bond</keyword>
<dbReference type="SUPFAM" id="SSF90112">
    <property type="entry name" value="Neurotransmitter-gated ion-channel transmembrane pore"/>
    <property type="match status" value="1"/>
</dbReference>
<dbReference type="InterPro" id="IPR006029">
    <property type="entry name" value="Neurotrans-gated_channel_TM"/>
</dbReference>
<feature type="coiled-coil region" evidence="20">
    <location>
        <begin position="387"/>
        <end position="414"/>
    </location>
</feature>
<evidence type="ECO:0000256" key="6">
    <source>
        <dbReference type="ARBA" id="ARBA00023018"/>
    </source>
</evidence>
<dbReference type="GO" id="GO:0004888">
    <property type="term" value="F:transmembrane signaling receptor activity"/>
    <property type="evidence" value="ECO:0007669"/>
    <property type="project" value="InterPro"/>
</dbReference>